<evidence type="ECO:0000256" key="2">
    <source>
        <dbReference type="ARBA" id="ARBA00023125"/>
    </source>
</evidence>
<dbReference type="PRINTS" id="PR00032">
    <property type="entry name" value="HTHARAC"/>
</dbReference>
<evidence type="ECO:0000256" key="3">
    <source>
        <dbReference type="ARBA" id="ARBA00023163"/>
    </source>
</evidence>
<dbReference type="Pfam" id="PF12833">
    <property type="entry name" value="HTH_18"/>
    <property type="match status" value="1"/>
</dbReference>
<keyword evidence="4" id="KW-0812">Transmembrane</keyword>
<accession>A0A329MIJ2</accession>
<comment type="caution">
    <text evidence="6">The sequence shown here is derived from an EMBL/GenBank/DDBJ whole genome shotgun (WGS) entry which is preliminary data.</text>
</comment>
<protein>
    <recommendedName>
        <fullName evidence="5">HTH araC/xylS-type domain-containing protein</fullName>
    </recommendedName>
</protein>
<gene>
    <name evidence="6" type="ORF">DQG23_27535</name>
</gene>
<sequence>MVRPRFIPIRRNSLFVKLLTGFLIVIVLLISFNALSFAFFKNNIEREIIDNSTLNLSNTVDRYEKQFKIVESAVMKLYFNDRFYSILQKDNMLDYYTAHQIITKEISALVSDDLLLLENMLVLFRDNSIVLDKQGLSGTADFFSKSYSSEPYNALFWKQQFTDSYSLSIFPAAAFNEISFDKHVVSKGDLVPFVIKNQFNSRYIVAALLDADRMFQAFGHGGDDSFFILDASQRMLFHSENDRRAPANDSGSRGGLPDRFTASQTTGYMNIDNYYYMYKKGAHSGLTYVYAIPNVRIASQVAHLNMVLIVILAVSLVLSVIISILLSMKLNSPIQRIVQLVERGGHSDKRPSKIHEFDLISDNIADMIRTNQSFHHDIEMKNDLLKNYGYINQIKNIYQWDGLRKLIEMNKPFYLVAFQLAFTKHFRSLMPDDQEKASYYIKEFIHLHMSGSFHDYVTLQLEKEVILSLIFEEESADAVLDALHQIKGMLGADKEYCSITLAFRPVRRHPEELAAAYEESREMIARRMLNRETQLITDLEPDRRTFWLSVSQEQELLAALQGGHADRATDQIHRFLDYMEKNKANAQQFAEFGKEVVLKVMQTLTSFKLDIGPLFNGHHPSILMEECVTLDEYKLCFQQFINGAMQPVQDRNAEKDPIKDYVLDYLSKRYGEDISLEQLADQLQLSRGYLSAYFHEKTGKKFIDYLNEVRISRAKEILSQTDMRIQEIALQVGYQNVNSFIRMFKRISGFTPGEYRRDALARACAVQAPADMELGRDFK</sequence>
<dbReference type="EMBL" id="QMFB01000019">
    <property type="protein sequence ID" value="RAV17397.1"/>
    <property type="molecule type" value="Genomic_DNA"/>
</dbReference>
<feature type="transmembrane region" description="Helical" evidence="4">
    <location>
        <begin position="306"/>
        <end position="326"/>
    </location>
</feature>
<keyword evidence="4" id="KW-0472">Membrane</keyword>
<evidence type="ECO:0000313" key="7">
    <source>
        <dbReference type="Proteomes" id="UP000250369"/>
    </source>
</evidence>
<dbReference type="SUPFAM" id="SSF46689">
    <property type="entry name" value="Homeodomain-like"/>
    <property type="match status" value="2"/>
</dbReference>
<organism evidence="6 7">
    <name type="scientific">Paenibacillus contaminans</name>
    <dbReference type="NCBI Taxonomy" id="450362"/>
    <lineage>
        <taxon>Bacteria</taxon>
        <taxon>Bacillati</taxon>
        <taxon>Bacillota</taxon>
        <taxon>Bacilli</taxon>
        <taxon>Bacillales</taxon>
        <taxon>Paenibacillaceae</taxon>
        <taxon>Paenibacillus</taxon>
    </lineage>
</organism>
<evidence type="ECO:0000259" key="5">
    <source>
        <dbReference type="PROSITE" id="PS01124"/>
    </source>
</evidence>
<dbReference type="PANTHER" id="PTHR43280:SF28">
    <property type="entry name" value="HTH-TYPE TRANSCRIPTIONAL ACTIVATOR RHAS"/>
    <property type="match status" value="1"/>
</dbReference>
<dbReference type="GO" id="GO:0003700">
    <property type="term" value="F:DNA-binding transcription factor activity"/>
    <property type="evidence" value="ECO:0007669"/>
    <property type="project" value="InterPro"/>
</dbReference>
<dbReference type="PROSITE" id="PS00041">
    <property type="entry name" value="HTH_ARAC_FAMILY_1"/>
    <property type="match status" value="1"/>
</dbReference>
<keyword evidence="7" id="KW-1185">Reference proteome</keyword>
<keyword evidence="1" id="KW-0805">Transcription regulation</keyword>
<name>A0A329MIJ2_9BACL</name>
<dbReference type="InterPro" id="IPR020449">
    <property type="entry name" value="Tscrpt_reg_AraC-type_HTH"/>
</dbReference>
<dbReference type="GO" id="GO:0043565">
    <property type="term" value="F:sequence-specific DNA binding"/>
    <property type="evidence" value="ECO:0007669"/>
    <property type="project" value="InterPro"/>
</dbReference>
<dbReference type="InterPro" id="IPR018060">
    <property type="entry name" value="HTH_AraC"/>
</dbReference>
<dbReference type="InterPro" id="IPR009057">
    <property type="entry name" value="Homeodomain-like_sf"/>
</dbReference>
<proteinExistence type="predicted"/>
<keyword evidence="4" id="KW-1133">Transmembrane helix</keyword>
<dbReference type="InterPro" id="IPR018062">
    <property type="entry name" value="HTH_AraC-typ_CS"/>
</dbReference>
<dbReference type="Proteomes" id="UP000250369">
    <property type="component" value="Unassembled WGS sequence"/>
</dbReference>
<dbReference type="PROSITE" id="PS01124">
    <property type="entry name" value="HTH_ARAC_FAMILY_2"/>
    <property type="match status" value="1"/>
</dbReference>
<dbReference type="Gene3D" id="1.10.10.60">
    <property type="entry name" value="Homeodomain-like"/>
    <property type="match status" value="2"/>
</dbReference>
<dbReference type="AlphaFoldDB" id="A0A329MIJ2"/>
<reference evidence="6 7" key="1">
    <citation type="journal article" date="2009" name="Int. J. Syst. Evol. Microbiol.">
        <title>Paenibacillus contaminans sp. nov., isolated from a contaminated laboratory plate.</title>
        <authorList>
            <person name="Chou J.H."/>
            <person name="Lee J.H."/>
            <person name="Lin M.C."/>
            <person name="Chang P.S."/>
            <person name="Arun A.B."/>
            <person name="Young C.C."/>
            <person name="Chen W.M."/>
        </authorList>
    </citation>
    <scope>NUCLEOTIDE SEQUENCE [LARGE SCALE GENOMIC DNA]</scope>
    <source>
        <strain evidence="6 7">CKOBP-6</strain>
    </source>
</reference>
<dbReference type="OrthoDB" id="2647723at2"/>
<feature type="domain" description="HTH araC/xylS-type" evidence="5">
    <location>
        <begin position="660"/>
        <end position="758"/>
    </location>
</feature>
<evidence type="ECO:0000256" key="1">
    <source>
        <dbReference type="ARBA" id="ARBA00023015"/>
    </source>
</evidence>
<dbReference type="RefSeq" id="WP_113034248.1">
    <property type="nucleotide sequence ID" value="NZ_QMFB01000019.1"/>
</dbReference>
<evidence type="ECO:0000313" key="6">
    <source>
        <dbReference type="EMBL" id="RAV17397.1"/>
    </source>
</evidence>
<dbReference type="SMART" id="SM00342">
    <property type="entry name" value="HTH_ARAC"/>
    <property type="match status" value="1"/>
</dbReference>
<dbReference type="PANTHER" id="PTHR43280">
    <property type="entry name" value="ARAC-FAMILY TRANSCRIPTIONAL REGULATOR"/>
    <property type="match status" value="1"/>
</dbReference>
<keyword evidence="3" id="KW-0804">Transcription</keyword>
<evidence type="ECO:0000256" key="4">
    <source>
        <dbReference type="SAM" id="Phobius"/>
    </source>
</evidence>
<keyword evidence="2" id="KW-0238">DNA-binding</keyword>